<keyword evidence="6" id="KW-0677">Repeat</keyword>
<dbReference type="Gene3D" id="2.130.10.10">
    <property type="entry name" value="YVTN repeat-like/Quinoprotein amine dehydrogenase"/>
    <property type="match status" value="2"/>
</dbReference>
<gene>
    <name evidence="13" type="ORF">PPERSA_01979</name>
</gene>
<evidence type="ECO:0000256" key="2">
    <source>
        <dbReference type="ARBA" id="ARBA00011059"/>
    </source>
</evidence>
<dbReference type="GO" id="GO:0005874">
    <property type="term" value="C:microtubule"/>
    <property type="evidence" value="ECO:0007669"/>
    <property type="project" value="UniProtKB-KW"/>
</dbReference>
<dbReference type="Pfam" id="PF00400">
    <property type="entry name" value="WD40"/>
    <property type="match status" value="2"/>
</dbReference>
<evidence type="ECO:0000256" key="3">
    <source>
        <dbReference type="ARBA" id="ARBA00022490"/>
    </source>
</evidence>
<keyword evidence="10" id="KW-0966">Cell projection</keyword>
<evidence type="ECO:0000256" key="10">
    <source>
        <dbReference type="ARBA" id="ARBA00023273"/>
    </source>
</evidence>
<dbReference type="InterPro" id="IPR001680">
    <property type="entry name" value="WD40_rpt"/>
</dbReference>
<keyword evidence="9" id="KW-0206">Cytoskeleton</keyword>
<evidence type="ECO:0000256" key="12">
    <source>
        <dbReference type="SAM" id="MobiDB-lite"/>
    </source>
</evidence>
<protein>
    <submittedName>
        <fullName evidence="13">WD40-repeat-containing domain</fullName>
    </submittedName>
</protein>
<evidence type="ECO:0000256" key="11">
    <source>
        <dbReference type="PROSITE-ProRule" id="PRU00221"/>
    </source>
</evidence>
<feature type="region of interest" description="Disordered" evidence="12">
    <location>
        <begin position="219"/>
        <end position="239"/>
    </location>
</feature>
<evidence type="ECO:0000256" key="6">
    <source>
        <dbReference type="ARBA" id="ARBA00022737"/>
    </source>
</evidence>
<proteinExistence type="inferred from homology"/>
<evidence type="ECO:0000256" key="7">
    <source>
        <dbReference type="ARBA" id="ARBA00023017"/>
    </source>
</evidence>
<evidence type="ECO:0000256" key="8">
    <source>
        <dbReference type="ARBA" id="ARBA00023175"/>
    </source>
</evidence>
<dbReference type="InterPro" id="IPR015943">
    <property type="entry name" value="WD40/YVTN_repeat-like_dom_sf"/>
</dbReference>
<reference evidence="13 14" key="1">
    <citation type="journal article" date="2015" name="Sci. Rep.">
        <title>Genome of the facultative scuticociliatosis pathogen Pseudocohnilembus persalinus provides insight into its virulence through horizontal gene transfer.</title>
        <authorList>
            <person name="Xiong J."/>
            <person name="Wang G."/>
            <person name="Cheng J."/>
            <person name="Tian M."/>
            <person name="Pan X."/>
            <person name="Warren A."/>
            <person name="Jiang C."/>
            <person name="Yuan D."/>
            <person name="Miao W."/>
        </authorList>
    </citation>
    <scope>NUCLEOTIDE SEQUENCE [LARGE SCALE GENOMIC DNA]</scope>
    <source>
        <strain evidence="13">36N120E</strain>
    </source>
</reference>
<sequence length="680" mass="79456">MPRPVRQPQGASFKKGFRPMKGQNQRRESTNMRQQLQEEHDNESDQDDQYNIDGMKIAQEIRLTEKELNEDMPSKMLQPNNPRAPKNTTHYDYFSRKFVTNELVDQLINIFSLNGDIISIESQEYKIQEQIEEMRKESIQREQKKLFEEDPHADTDNIEALKETMRNKFEYNTRECQTITPIIREKGQTTKPPKSNDISGKVTQWEIFDEYMVILKEKNKQEQQKRDEKSDKNDKTVTKNLHASDNSNLLRCFKLMERMVVQNDQDEKYNDYRYYLTASDNLEVGKTDGIIYPIWRFSSEKTRKKNVTSICWNPKYSDLFAISLGSYDFAKQGKPGHICLYSLKNTTHPEYSFQCESGVMSLDFHPTSPSLLAVGLYDGSVLVYDIRNKHKKPIYQSTVRNKKHTDPVWQVKWNPDTSKHYNFYSISSDGRVMNWILMKNKLEPEEVILLRLVGKNDEESTLIGLACGLTFDFNKFEPHIFLVGTEEGKIHKCSRAYSGQYQDTYSGHLLAVYKVRWNNFHKRVFISASADWTIRLWDTKFRKNSIMQFQQTVPCVDALWSNYSSTVFAAATLEKVLVYDLSVDKHNKLAEAKATSKSRLTNLCFNKSDPILLVGDTHGGVLLFKLSPNLTRSGLQVKDYPDEKKIPEELKKMPLEKFEFQKMDQLLMIVDKWERDEAEE</sequence>
<feature type="compositionally biased region" description="Acidic residues" evidence="12">
    <location>
        <begin position="40"/>
        <end position="50"/>
    </location>
</feature>
<evidence type="ECO:0000256" key="1">
    <source>
        <dbReference type="ARBA" id="ARBA00004430"/>
    </source>
</evidence>
<dbReference type="SUPFAM" id="SSF50978">
    <property type="entry name" value="WD40 repeat-like"/>
    <property type="match status" value="1"/>
</dbReference>
<organism evidence="13 14">
    <name type="scientific">Pseudocohnilembus persalinus</name>
    <name type="common">Ciliate</name>
    <dbReference type="NCBI Taxonomy" id="266149"/>
    <lineage>
        <taxon>Eukaryota</taxon>
        <taxon>Sar</taxon>
        <taxon>Alveolata</taxon>
        <taxon>Ciliophora</taxon>
        <taxon>Intramacronucleata</taxon>
        <taxon>Oligohymenophorea</taxon>
        <taxon>Scuticociliatia</taxon>
        <taxon>Philasterida</taxon>
        <taxon>Pseudocohnilembidae</taxon>
        <taxon>Pseudocohnilembus</taxon>
    </lineage>
</organism>
<evidence type="ECO:0000256" key="9">
    <source>
        <dbReference type="ARBA" id="ARBA00023212"/>
    </source>
</evidence>
<dbReference type="PROSITE" id="PS50294">
    <property type="entry name" value="WD_REPEATS_REGION"/>
    <property type="match status" value="1"/>
</dbReference>
<keyword evidence="14" id="KW-1185">Reference proteome</keyword>
<dbReference type="GO" id="GO:0003341">
    <property type="term" value="P:cilium movement"/>
    <property type="evidence" value="ECO:0007669"/>
    <property type="project" value="TreeGrafter"/>
</dbReference>
<dbReference type="PROSITE" id="PS50082">
    <property type="entry name" value="WD_REPEATS_2"/>
    <property type="match status" value="1"/>
</dbReference>
<evidence type="ECO:0000313" key="13">
    <source>
        <dbReference type="EMBL" id="KRX00800.1"/>
    </source>
</evidence>
<keyword evidence="4 11" id="KW-0853">WD repeat</keyword>
<dbReference type="GO" id="GO:0036158">
    <property type="term" value="P:outer dynein arm assembly"/>
    <property type="evidence" value="ECO:0007669"/>
    <property type="project" value="TreeGrafter"/>
</dbReference>
<keyword evidence="5" id="KW-0493">Microtubule</keyword>
<dbReference type="InParanoid" id="A0A0V0QFA3"/>
<dbReference type="AlphaFoldDB" id="A0A0V0QFA3"/>
<dbReference type="GO" id="GO:0045503">
    <property type="term" value="F:dynein light chain binding"/>
    <property type="evidence" value="ECO:0007669"/>
    <property type="project" value="TreeGrafter"/>
</dbReference>
<dbReference type="EMBL" id="LDAU01000181">
    <property type="protein sequence ID" value="KRX00800.1"/>
    <property type="molecule type" value="Genomic_DNA"/>
</dbReference>
<keyword evidence="7" id="KW-0243">Dynein</keyword>
<feature type="repeat" description="WD" evidence="11">
    <location>
        <begin position="505"/>
        <end position="538"/>
    </location>
</feature>
<dbReference type="OMA" id="VWEDMRA"/>
<dbReference type="Proteomes" id="UP000054937">
    <property type="component" value="Unassembled WGS sequence"/>
</dbReference>
<evidence type="ECO:0000256" key="4">
    <source>
        <dbReference type="ARBA" id="ARBA00022574"/>
    </source>
</evidence>
<dbReference type="InterPro" id="IPR036322">
    <property type="entry name" value="WD40_repeat_dom_sf"/>
</dbReference>
<evidence type="ECO:0000313" key="14">
    <source>
        <dbReference type="Proteomes" id="UP000054937"/>
    </source>
</evidence>
<dbReference type="OrthoDB" id="24670at2759"/>
<feature type="compositionally biased region" description="Basic and acidic residues" evidence="12">
    <location>
        <begin position="219"/>
        <end position="237"/>
    </location>
</feature>
<dbReference type="SMART" id="SM00320">
    <property type="entry name" value="WD40"/>
    <property type="match status" value="5"/>
</dbReference>
<dbReference type="PANTHER" id="PTHR12442:SF11">
    <property type="entry name" value="DYNEIN AXONEMAL INTERMEDIATE CHAIN 1"/>
    <property type="match status" value="1"/>
</dbReference>
<keyword evidence="3" id="KW-0963">Cytoplasm</keyword>
<dbReference type="PANTHER" id="PTHR12442">
    <property type="entry name" value="DYNEIN INTERMEDIATE CHAIN"/>
    <property type="match status" value="1"/>
</dbReference>
<evidence type="ECO:0000256" key="5">
    <source>
        <dbReference type="ARBA" id="ARBA00022701"/>
    </source>
</evidence>
<dbReference type="GO" id="GO:0036157">
    <property type="term" value="C:outer dynein arm"/>
    <property type="evidence" value="ECO:0007669"/>
    <property type="project" value="TreeGrafter"/>
</dbReference>
<comment type="similarity">
    <text evidence="2">Belongs to the dynein intermediate chain family.</text>
</comment>
<keyword evidence="8" id="KW-0505">Motor protein</keyword>
<dbReference type="InterPro" id="IPR050687">
    <property type="entry name" value="Dynein_IC"/>
</dbReference>
<comment type="caution">
    <text evidence="13">The sequence shown here is derived from an EMBL/GenBank/DDBJ whole genome shotgun (WGS) entry which is preliminary data.</text>
</comment>
<name>A0A0V0QFA3_PSEPJ</name>
<feature type="region of interest" description="Disordered" evidence="12">
    <location>
        <begin position="1"/>
        <end position="50"/>
    </location>
</feature>
<comment type="subcellular location">
    <subcellularLocation>
        <location evidence="1">Cytoplasm</location>
        <location evidence="1">Cytoskeleton</location>
        <location evidence="1">Cilium axoneme</location>
    </subcellularLocation>
</comment>
<accession>A0A0V0QFA3</accession>
<dbReference type="GO" id="GO:0045504">
    <property type="term" value="F:dynein heavy chain binding"/>
    <property type="evidence" value="ECO:0007669"/>
    <property type="project" value="TreeGrafter"/>
</dbReference>